<gene>
    <name evidence="2" type="ORF">SDC9_38841</name>
</gene>
<dbReference type="Gene3D" id="3.20.20.80">
    <property type="entry name" value="Glycosidases"/>
    <property type="match status" value="1"/>
</dbReference>
<dbReference type="NCBIfam" id="TIGR04183">
    <property type="entry name" value="Por_Secre_tail"/>
    <property type="match status" value="1"/>
</dbReference>
<dbReference type="Pfam" id="PF18962">
    <property type="entry name" value="Por_Secre_tail"/>
    <property type="match status" value="1"/>
</dbReference>
<comment type="caution">
    <text evidence="2">The sequence shown here is derived from an EMBL/GenBank/DDBJ whole genome shotgun (WGS) entry which is preliminary data.</text>
</comment>
<dbReference type="Pfam" id="PF17963">
    <property type="entry name" value="Big_9"/>
    <property type="match status" value="1"/>
</dbReference>
<dbReference type="EMBL" id="VSSQ01000368">
    <property type="protein sequence ID" value="MPL92728.1"/>
    <property type="molecule type" value="Genomic_DNA"/>
</dbReference>
<organism evidence="2">
    <name type="scientific">bioreactor metagenome</name>
    <dbReference type="NCBI Taxonomy" id="1076179"/>
    <lineage>
        <taxon>unclassified sequences</taxon>
        <taxon>metagenomes</taxon>
        <taxon>ecological metagenomes</taxon>
    </lineage>
</organism>
<accession>A0A644VN03</accession>
<dbReference type="SUPFAM" id="SSF51445">
    <property type="entry name" value="(Trans)glycosidases"/>
    <property type="match status" value="1"/>
</dbReference>
<name>A0A644VN03_9ZZZZ</name>
<proteinExistence type="predicted"/>
<dbReference type="InterPro" id="IPR017853">
    <property type="entry name" value="GH"/>
</dbReference>
<dbReference type="InterPro" id="IPR026444">
    <property type="entry name" value="Secre_tail"/>
</dbReference>
<dbReference type="Gene3D" id="2.60.40.3440">
    <property type="match status" value="1"/>
</dbReference>
<reference evidence="2" key="1">
    <citation type="submission" date="2019-08" db="EMBL/GenBank/DDBJ databases">
        <authorList>
            <person name="Kucharzyk K."/>
            <person name="Murdoch R.W."/>
            <person name="Higgins S."/>
            <person name="Loffler F."/>
        </authorList>
    </citation>
    <scope>NUCLEOTIDE SEQUENCE</scope>
</reference>
<dbReference type="AlphaFoldDB" id="A0A644VN03"/>
<evidence type="ECO:0000259" key="1">
    <source>
        <dbReference type="Pfam" id="PF18962"/>
    </source>
</evidence>
<evidence type="ECO:0000313" key="2">
    <source>
        <dbReference type="EMBL" id="MPL92728.1"/>
    </source>
</evidence>
<feature type="domain" description="Secretion system C-terminal sorting" evidence="1">
    <location>
        <begin position="778"/>
        <end position="832"/>
    </location>
</feature>
<protein>
    <recommendedName>
        <fullName evidence="1">Secretion system C-terminal sorting domain-containing protein</fullName>
    </recommendedName>
</protein>
<sequence length="848" mass="95074">MKSIGIIFALLLMLLANPSYCQPVPYSTDNTHLTIWNGTEYVPFFIKGTNLGISVPGTFPGELAATRSEYAKWFTEIKDAGFNCIRLYTLHFPSFYEVLDSFNLQNPQNPLLFMQGVWLNEELTGYANDLTFLTDTFYAEIEENVDCVHGNRTIPVRQGKAYGTYSSDASKWCLAYIIGREVFPDEILTTNANNPGMTGFSGNHFSIAGATASETWITGSLDHLVTYENAGYNTQRPVSMSSWPTLDPLTHPEEMNHDEDTASVDLSKISIVDAPAGLFISYHAYPYYPDFISEQSDYLTWFDNYGSNSYLGYLNALKAHYPDYPLIIAECGVPSSWGIAHYSSSGMNHGGFDETGQGETNIRILKTIESSGCGGGIHFSWIDEWFKRTWITDPLDYIPESRVRWHNIEAAEQNFGLTRFMKTPAMQSLASFGSLSPVTEIKADANYSFFEMEIGLLNPLNIPDEMWIALDTYADNLGESQLPNGTVIPHRSEFSLHITNYSADLYVTQAYDTYGIWHHISDPMQMYHSIASDGAPWYIVRWKNNSGYSAVQYVGSLQVNYSFQNPSSKDAITIYDDKIAIRLPWSLLNVVAPDQLKVLNDNRLTPATEDTVTDGINIAVWYDSVWVTTPDRFLWNTWSTVSADSLIDTLKTSYFVMKDRLPEFNTPAVAVRDSFEFVDEFYPVTVASVDGVLKNDFDLDGSLLVALITQPPANGQVQLNNDGSFVYYPFAAFNGVDSFRYCLFDGYSLSAENSAVLTVSGNTGLGDVAKADEAFIHVFPNPAESYVNIETSDIFDEIKIFDSNGQLVSSSAYGSRMHSVDVKNLNEGVYYIVGLYRDKYYTARFMKM</sequence>